<dbReference type="InterPro" id="IPR045851">
    <property type="entry name" value="AMP-bd_C_sf"/>
</dbReference>
<sequence>MIIYLLLAIIIGYLVFVAIRIGLHQRLPLALGPISLELIPDRAAKKYRERPIFTIDIPCHWEIEALKTRYIDPLAWSAKRIQSTAGMLASLLQHQFNLQYGERVAIFKQNHFDIHLFTISIIRAGGIACPVNGKLSINDFDPYLANLSATILITDSAAILKFLQSGIDFGCCRKLIIAEKRALKSEIEVTALEEQMARSYPDIQIYWLEEALLSVQKESPAVPRGKDDPLYLVHSSGTTGFPKAVILKNGPQAHAVRGWLCYVHLSRTWDKGFGALPNNHQAVILSFNSLLLLGFPAHWSSSYDHLDFNAEEVMRALADGKFTGYFGFPVTYTQLKEVPAEKYDLSAMRIWGSTADASHEVIQRKFVSIGNAFKAFGIPLKGSIFLDAQGSSEVGTPSVIRYFTRYTNTFDRRIGRIGSTPFGPKIRIVKENGEKVKRGEVGKLEVKGKTVFAGYWNNPALTYQAIHGNWFFTGDVVRLNKDGHLIQLDRLVDVIHTSDGEVYSLPIEEKLHKHPAVFDVCVYAHQQPDGTYLPSVAAALKVKNSISNSLLLHEFNQMLEGKEKLCRCEIMEWSEFPIGVTGKTLKRVFRNRSEQMMK</sequence>
<name>A0A5B6TGM6_9BACT</name>
<feature type="domain" description="AMP-dependent synthetase/ligase" evidence="2">
    <location>
        <begin position="78"/>
        <end position="456"/>
    </location>
</feature>
<dbReference type="Gene3D" id="3.30.300.30">
    <property type="match status" value="1"/>
</dbReference>
<gene>
    <name evidence="3" type="ORF">FOA19_14285</name>
</gene>
<dbReference type="Pfam" id="PF00501">
    <property type="entry name" value="AMP-binding"/>
    <property type="match status" value="1"/>
</dbReference>
<dbReference type="EMBL" id="VKKY01000002">
    <property type="protein sequence ID" value="KAA3438404.1"/>
    <property type="molecule type" value="Genomic_DNA"/>
</dbReference>
<comment type="similarity">
    <text evidence="1">Belongs to the ATP-dependent AMP-binding enzyme family.</text>
</comment>
<protein>
    <submittedName>
        <fullName evidence="3">Acyl--CoA ligase</fullName>
    </submittedName>
</protein>
<dbReference type="GO" id="GO:0006631">
    <property type="term" value="P:fatty acid metabolic process"/>
    <property type="evidence" value="ECO:0007669"/>
    <property type="project" value="TreeGrafter"/>
</dbReference>
<accession>A0A5B6TGM6</accession>
<dbReference type="SUPFAM" id="SSF56801">
    <property type="entry name" value="Acetyl-CoA synthetase-like"/>
    <property type="match status" value="1"/>
</dbReference>
<dbReference type="Gene3D" id="3.40.50.12780">
    <property type="entry name" value="N-terminal domain of ligase-like"/>
    <property type="match status" value="1"/>
</dbReference>
<dbReference type="PANTHER" id="PTHR43201">
    <property type="entry name" value="ACYL-COA SYNTHETASE"/>
    <property type="match status" value="1"/>
</dbReference>
<proteinExistence type="inferred from homology"/>
<dbReference type="InterPro" id="IPR000873">
    <property type="entry name" value="AMP-dep_synth/lig_dom"/>
</dbReference>
<dbReference type="InterPro" id="IPR042099">
    <property type="entry name" value="ANL_N_sf"/>
</dbReference>
<comment type="caution">
    <text evidence="3">The sequence shown here is derived from an EMBL/GenBank/DDBJ whole genome shotgun (WGS) entry which is preliminary data.</text>
</comment>
<dbReference type="GO" id="GO:0031956">
    <property type="term" value="F:medium-chain fatty acid-CoA ligase activity"/>
    <property type="evidence" value="ECO:0007669"/>
    <property type="project" value="TreeGrafter"/>
</dbReference>
<reference evidence="3 4" key="1">
    <citation type="submission" date="2019-07" db="EMBL/GenBank/DDBJ databases">
        <title>Rufibacter sp. nov., isolated from lake sediment.</title>
        <authorList>
            <person name="Qu J.-H."/>
        </authorList>
    </citation>
    <scope>NUCLEOTIDE SEQUENCE [LARGE SCALE GENOMIC DNA]</scope>
    <source>
        <strain evidence="3 4">NBS58-1</strain>
    </source>
</reference>
<organism evidence="3 4">
    <name type="scientific">Rufibacter hautae</name>
    <dbReference type="NCBI Taxonomy" id="2595005"/>
    <lineage>
        <taxon>Bacteria</taxon>
        <taxon>Pseudomonadati</taxon>
        <taxon>Bacteroidota</taxon>
        <taxon>Cytophagia</taxon>
        <taxon>Cytophagales</taxon>
        <taxon>Hymenobacteraceae</taxon>
        <taxon>Rufibacter</taxon>
    </lineage>
</organism>
<evidence type="ECO:0000313" key="4">
    <source>
        <dbReference type="Proteomes" id="UP000324133"/>
    </source>
</evidence>
<keyword evidence="3" id="KW-0436">Ligase</keyword>
<dbReference type="InterPro" id="IPR020845">
    <property type="entry name" value="AMP-binding_CS"/>
</dbReference>
<dbReference type="AlphaFoldDB" id="A0A5B6TGM6"/>
<evidence type="ECO:0000256" key="1">
    <source>
        <dbReference type="ARBA" id="ARBA00006432"/>
    </source>
</evidence>
<dbReference type="OrthoDB" id="9778383at2"/>
<dbReference type="PROSITE" id="PS00455">
    <property type="entry name" value="AMP_BINDING"/>
    <property type="match status" value="1"/>
</dbReference>
<dbReference type="RefSeq" id="WP_149091462.1">
    <property type="nucleotide sequence ID" value="NZ_VKKY01000002.1"/>
</dbReference>
<dbReference type="Proteomes" id="UP000324133">
    <property type="component" value="Unassembled WGS sequence"/>
</dbReference>
<dbReference type="CDD" id="cd04433">
    <property type="entry name" value="AFD_class_I"/>
    <property type="match status" value="1"/>
</dbReference>
<dbReference type="PANTHER" id="PTHR43201:SF8">
    <property type="entry name" value="ACYL-COA SYNTHETASE FAMILY MEMBER 3"/>
    <property type="match status" value="1"/>
</dbReference>
<keyword evidence="4" id="KW-1185">Reference proteome</keyword>
<evidence type="ECO:0000313" key="3">
    <source>
        <dbReference type="EMBL" id="KAA3438404.1"/>
    </source>
</evidence>
<evidence type="ECO:0000259" key="2">
    <source>
        <dbReference type="Pfam" id="PF00501"/>
    </source>
</evidence>